<proteinExistence type="predicted"/>
<reference evidence="1 2" key="1">
    <citation type="journal article" date="2015" name="Biol. Direct">
        <title>Babela massiliensis, a representative of a widespread bacterial phylum with unusual adaptations to parasitism in amoebae.</title>
        <authorList>
            <person name="Pagnier I."/>
            <person name="Yutin N."/>
            <person name="Croce O."/>
            <person name="Makarova K.S."/>
            <person name="Wolf Y.I."/>
            <person name="Benamar S."/>
            <person name="Raoult D."/>
            <person name="Koonin E.V."/>
            <person name="La Scola B."/>
        </authorList>
    </citation>
    <scope>NUCLEOTIDE SEQUENCE [LARGE SCALE GENOMIC DNA]</scope>
    <source>
        <strain evidence="2">BABL1</strain>
    </source>
</reference>
<name>V6DFQ2_9BACT</name>
<protein>
    <submittedName>
        <fullName evidence="1">Uncharacterized protein</fullName>
    </submittedName>
</protein>
<dbReference type="HOGENOM" id="CLU_1131970_0_0_7"/>
<dbReference type="STRING" id="673862.BABL1_gene_665"/>
<evidence type="ECO:0000313" key="2">
    <source>
        <dbReference type="Proteomes" id="UP000018769"/>
    </source>
</evidence>
<sequence>MNKRLLILTLLLVYNAIFCANKQLNPYILTFFIKPLTIQNEKELESQKIKNLNQAKDLQKKFFKIINSSLIKHPEVGIYASYAGYSTYSNHNGQISFSRQTALPKINLLLTQDIKPVFQNPNNPNTILGFVVDPKANFKYYSIERKESVQDQVYNWYISEQPLSLNKIIPYDSIILFLDPKNFFVPLGQTSAIGGENLLLPDIYLIKNPDSVLNVFRFLKVRQYFAPVNLKSEFKEDVYQQRVAN</sequence>
<keyword evidence="2" id="KW-1185">Reference proteome</keyword>
<evidence type="ECO:0000313" key="1">
    <source>
        <dbReference type="EMBL" id="CDK30400.1"/>
    </source>
</evidence>
<dbReference type="KEGG" id="dpb:BABL1_gene_665"/>
<dbReference type="RefSeq" id="WP_023791463.1">
    <property type="nucleotide sequence ID" value="NC_023003.1"/>
</dbReference>
<dbReference type="EMBL" id="HG793133">
    <property type="protein sequence ID" value="CDK30400.1"/>
    <property type="molecule type" value="Genomic_DNA"/>
</dbReference>
<dbReference type="Proteomes" id="UP000018769">
    <property type="component" value="Chromosome I"/>
</dbReference>
<accession>V6DFQ2</accession>
<gene>
    <name evidence="1" type="ORF">BABL1_gene_665</name>
</gene>
<dbReference type="AlphaFoldDB" id="V6DFQ2"/>
<organism evidence="1 2">
    <name type="scientific">Candidatus Babela massiliensis</name>
    <dbReference type="NCBI Taxonomy" id="673862"/>
    <lineage>
        <taxon>Bacteria</taxon>
        <taxon>Candidatus Babelota</taxon>
        <taxon>Candidatus Babeliae</taxon>
        <taxon>Candidatus Babeliales</taxon>
        <taxon>Candidatus Babeliaceae</taxon>
        <taxon>Candidatus Babela</taxon>
    </lineage>
</organism>
<dbReference type="eggNOG" id="ENOG502ZKBR">
    <property type="taxonomic scope" value="Bacteria"/>
</dbReference>